<keyword evidence="17" id="KW-1185">Reference proteome</keyword>
<evidence type="ECO:0000256" key="14">
    <source>
        <dbReference type="HAMAP-Rule" id="MF_01228"/>
    </source>
</evidence>
<keyword evidence="8 14" id="KW-0547">Nucleotide-binding</keyword>
<accession>A0A1H0GQV4</accession>
<dbReference type="InterPro" id="IPR014729">
    <property type="entry name" value="Rossmann-like_a/b/a_fold"/>
</dbReference>
<dbReference type="PANTHER" id="PTHR43326:SF1">
    <property type="entry name" value="METHIONINE--TRNA LIGASE, MITOCHONDRIAL"/>
    <property type="match status" value="1"/>
</dbReference>
<dbReference type="NCBIfam" id="TIGR00398">
    <property type="entry name" value="metG"/>
    <property type="match status" value="1"/>
</dbReference>
<keyword evidence="14" id="KW-0479">Metal-binding</keyword>
<dbReference type="AlphaFoldDB" id="A0A1H0GQV4"/>
<dbReference type="Pfam" id="PF19303">
    <property type="entry name" value="Anticodon_3"/>
    <property type="match status" value="1"/>
</dbReference>
<evidence type="ECO:0000256" key="12">
    <source>
        <dbReference type="ARBA" id="ARBA00023146"/>
    </source>
</evidence>
<comment type="catalytic activity">
    <reaction evidence="13 14">
        <text>tRNA(Met) + L-methionine + ATP = L-methionyl-tRNA(Met) + AMP + diphosphate</text>
        <dbReference type="Rhea" id="RHEA:13481"/>
        <dbReference type="Rhea" id="RHEA-COMP:9667"/>
        <dbReference type="Rhea" id="RHEA-COMP:9698"/>
        <dbReference type="ChEBI" id="CHEBI:30616"/>
        <dbReference type="ChEBI" id="CHEBI:33019"/>
        <dbReference type="ChEBI" id="CHEBI:57844"/>
        <dbReference type="ChEBI" id="CHEBI:78442"/>
        <dbReference type="ChEBI" id="CHEBI:78530"/>
        <dbReference type="ChEBI" id="CHEBI:456215"/>
        <dbReference type="EC" id="6.1.1.10"/>
    </reaction>
</comment>
<dbReference type="InterPro" id="IPR041872">
    <property type="entry name" value="Anticodon_Met"/>
</dbReference>
<comment type="subunit">
    <text evidence="4 14">Homodimer.</text>
</comment>
<dbReference type="InterPro" id="IPR009080">
    <property type="entry name" value="tRNAsynth_Ia_anticodon-bd"/>
</dbReference>
<dbReference type="Gene3D" id="1.10.730.10">
    <property type="entry name" value="Isoleucyl-tRNA Synthetase, Domain 1"/>
    <property type="match status" value="1"/>
</dbReference>
<comment type="cofactor">
    <cofactor evidence="14">
        <name>Zn(2+)</name>
        <dbReference type="ChEBI" id="CHEBI:29105"/>
    </cofactor>
    <text evidence="14">Binds 1 zinc ion per subunit.</text>
</comment>
<evidence type="ECO:0000313" key="16">
    <source>
        <dbReference type="EMBL" id="SDO09285.1"/>
    </source>
</evidence>
<evidence type="ECO:0000256" key="10">
    <source>
        <dbReference type="ARBA" id="ARBA00022884"/>
    </source>
</evidence>
<dbReference type="CDD" id="cd00814">
    <property type="entry name" value="MetRS_core"/>
    <property type="match status" value="1"/>
</dbReference>
<dbReference type="FunFam" id="2.40.50.140:FF:000042">
    <property type="entry name" value="Methionine--tRNA ligase"/>
    <property type="match status" value="1"/>
</dbReference>
<dbReference type="InterPro" id="IPR015413">
    <property type="entry name" value="Methionyl/Leucyl_tRNA_Synth"/>
</dbReference>
<dbReference type="NCBIfam" id="TIGR00399">
    <property type="entry name" value="metG_C_term"/>
    <property type="match status" value="1"/>
</dbReference>
<sequence>MAEKFYLTTAITYTSRKPHIGNTYEIVLSDAIVRFKRMLGYDVYFLTGTDEHGQKIEGNALQNNMTPKEYVDRVAGEVKAIWDLMNASYDQFIRTTDDFHVKSVQKIFKKLYEQGDIYKSSYEGNYCVACESFFTDTQLVDGCCPDCGGPVKLTKEEAYFFKMSKYQDRLMQHIEEHPEFICPESRKREMVNNFLKPGLQDLCVSRTSFKWGIPVTFDEKHVIYVWIDALSNYITALGYDTDGSGELYKKYWPANVHIIGKDILRFHTIYWPIILMALGEPLPKQIFGHPWLLSGTDKMSKSKGNVMYADDLVRHFTVDGMRYYLLSEMPYAQDGTITYQNIITRYNADLANTLGNLVNRTVAMVHKYFNGVLIKPAGKPDALDEDLIGTAVNVVAKYEALMNAYKTADALDAIMDVARRSNKYIDETTPWALAKDESQKDRLAAVLYNLAEAIRFIAVMIAPLLPQTGAEILKQLGSPASDYSSLKTFGAILNGAKVGEAAPLFGRIDETKKLEEIEAENLAKQGQTAAPKAEAKPEHGKTEAASIPGIITIDDFAKVELCTAEIKDCVPVEKSDKLLKLTLDDGRGGRQVVSGIAQWYQPQDLIGKKIIVVANLKPAKLRGVESNGMILAADAEGRANVIFIDASVPNGAKVR</sequence>
<feature type="binding site" evidence="14">
    <location>
        <position position="127"/>
    </location>
    <ligand>
        <name>Zn(2+)</name>
        <dbReference type="ChEBI" id="CHEBI:29105"/>
    </ligand>
</feature>
<dbReference type="PANTHER" id="PTHR43326">
    <property type="entry name" value="METHIONYL-TRNA SYNTHETASE"/>
    <property type="match status" value="1"/>
</dbReference>
<dbReference type="GO" id="GO:0006431">
    <property type="term" value="P:methionyl-tRNA aminoacylation"/>
    <property type="evidence" value="ECO:0007669"/>
    <property type="project" value="UniProtKB-UniRule"/>
</dbReference>
<feature type="short sequence motif" description="'KMSKS' region" evidence="14">
    <location>
        <begin position="298"/>
        <end position="302"/>
    </location>
</feature>
<comment type="subcellular location">
    <subcellularLocation>
        <location evidence="2 14">Cytoplasm</location>
    </subcellularLocation>
</comment>
<dbReference type="Pfam" id="PF01588">
    <property type="entry name" value="tRNA_bind"/>
    <property type="match status" value="1"/>
</dbReference>
<dbReference type="GO" id="GO:0005737">
    <property type="term" value="C:cytoplasm"/>
    <property type="evidence" value="ECO:0007669"/>
    <property type="project" value="UniProtKB-SubCell"/>
</dbReference>
<dbReference type="SUPFAM" id="SSF50249">
    <property type="entry name" value="Nucleic acid-binding proteins"/>
    <property type="match status" value="1"/>
</dbReference>
<evidence type="ECO:0000256" key="11">
    <source>
        <dbReference type="ARBA" id="ARBA00022917"/>
    </source>
</evidence>
<dbReference type="InterPro" id="IPR002547">
    <property type="entry name" value="tRNA-bd_dom"/>
</dbReference>
<keyword evidence="10 14" id="KW-0694">RNA-binding</keyword>
<keyword evidence="12 14" id="KW-0030">Aminoacyl-tRNA synthetase</keyword>
<dbReference type="Gene3D" id="2.170.220.10">
    <property type="match status" value="1"/>
</dbReference>
<dbReference type="PRINTS" id="PR01041">
    <property type="entry name" value="TRNASYNTHMET"/>
</dbReference>
<keyword evidence="6 14" id="KW-0820">tRNA-binding</keyword>
<dbReference type="SUPFAM" id="SSF52374">
    <property type="entry name" value="Nucleotidylyl transferase"/>
    <property type="match status" value="1"/>
</dbReference>
<organism evidence="16 17">
    <name type="scientific">Acetanaerobacterium elongatum</name>
    <dbReference type="NCBI Taxonomy" id="258515"/>
    <lineage>
        <taxon>Bacteria</taxon>
        <taxon>Bacillati</taxon>
        <taxon>Bacillota</taxon>
        <taxon>Clostridia</taxon>
        <taxon>Eubacteriales</taxon>
        <taxon>Oscillospiraceae</taxon>
        <taxon>Acetanaerobacterium</taxon>
    </lineage>
</organism>
<comment type="caution">
    <text evidence="14">Lacks conserved residue(s) required for the propagation of feature annotation.</text>
</comment>
<dbReference type="GO" id="GO:0046872">
    <property type="term" value="F:metal ion binding"/>
    <property type="evidence" value="ECO:0007669"/>
    <property type="project" value="UniProtKB-KW"/>
</dbReference>
<evidence type="ECO:0000256" key="3">
    <source>
        <dbReference type="ARBA" id="ARBA00006590"/>
    </source>
</evidence>
<dbReference type="Gene3D" id="2.40.50.140">
    <property type="entry name" value="Nucleic acid-binding proteins"/>
    <property type="match status" value="1"/>
</dbReference>
<keyword evidence="9 14" id="KW-0067">ATP-binding</keyword>
<dbReference type="Pfam" id="PF09334">
    <property type="entry name" value="tRNA-synt_1g"/>
    <property type="match status" value="2"/>
</dbReference>
<dbReference type="InterPro" id="IPR033911">
    <property type="entry name" value="MetRS_core"/>
</dbReference>
<gene>
    <name evidence="14" type="primary">metG</name>
    <name evidence="16" type="ORF">SAMN05192585_1544</name>
</gene>
<feature type="binding site" evidence="14">
    <location>
        <position position="130"/>
    </location>
    <ligand>
        <name>Zn(2+)</name>
        <dbReference type="ChEBI" id="CHEBI:29105"/>
    </ligand>
</feature>
<evidence type="ECO:0000256" key="8">
    <source>
        <dbReference type="ARBA" id="ARBA00022741"/>
    </source>
</evidence>
<dbReference type="NCBIfam" id="NF008900">
    <property type="entry name" value="PRK12267.1"/>
    <property type="match status" value="1"/>
</dbReference>
<keyword evidence="7 14" id="KW-0436">Ligase</keyword>
<dbReference type="InterPro" id="IPR012340">
    <property type="entry name" value="NA-bd_OB-fold"/>
</dbReference>
<dbReference type="STRING" id="258515.SAMN05192585_1544"/>
<proteinExistence type="inferred from homology"/>
<dbReference type="FunFam" id="2.170.220.10:FF:000002">
    <property type="entry name" value="Methionine--tRNA ligase"/>
    <property type="match status" value="1"/>
</dbReference>
<dbReference type="InterPro" id="IPR023457">
    <property type="entry name" value="Met-tRNA_synth_2"/>
</dbReference>
<dbReference type="CDD" id="cd07957">
    <property type="entry name" value="Anticodon_Ia_Met"/>
    <property type="match status" value="1"/>
</dbReference>
<dbReference type="GO" id="GO:0005524">
    <property type="term" value="F:ATP binding"/>
    <property type="evidence" value="ECO:0007669"/>
    <property type="project" value="UniProtKB-UniRule"/>
</dbReference>
<feature type="binding site" evidence="14">
    <location>
        <position position="144"/>
    </location>
    <ligand>
        <name>Zn(2+)</name>
        <dbReference type="ChEBI" id="CHEBI:29105"/>
    </ligand>
</feature>
<evidence type="ECO:0000256" key="1">
    <source>
        <dbReference type="ARBA" id="ARBA00003314"/>
    </source>
</evidence>
<dbReference type="FunFam" id="1.10.730.10:FF:000026">
    <property type="entry name" value="Methionine--tRNA ligase"/>
    <property type="match status" value="1"/>
</dbReference>
<dbReference type="InterPro" id="IPR004495">
    <property type="entry name" value="Met-tRNA-synth_bsu_C"/>
</dbReference>
<reference evidence="16 17" key="1">
    <citation type="submission" date="2016-10" db="EMBL/GenBank/DDBJ databases">
        <authorList>
            <person name="de Groot N.N."/>
        </authorList>
    </citation>
    <scope>NUCLEOTIDE SEQUENCE [LARGE SCALE GENOMIC DNA]</scope>
    <source>
        <strain evidence="16 17">CGMCC 1.5012</strain>
    </source>
</reference>
<keyword evidence="14" id="KW-0862">Zinc</keyword>
<feature type="domain" description="TRNA-binding" evidence="15">
    <location>
        <begin position="555"/>
        <end position="655"/>
    </location>
</feature>
<dbReference type="HAMAP" id="MF_01228">
    <property type="entry name" value="Met_tRNA_synth_type2"/>
    <property type="match status" value="1"/>
</dbReference>
<dbReference type="Proteomes" id="UP000199182">
    <property type="component" value="Unassembled WGS sequence"/>
</dbReference>
<evidence type="ECO:0000313" key="17">
    <source>
        <dbReference type="Proteomes" id="UP000199182"/>
    </source>
</evidence>
<evidence type="ECO:0000256" key="7">
    <source>
        <dbReference type="ARBA" id="ARBA00022598"/>
    </source>
</evidence>
<protein>
    <recommendedName>
        <fullName evidence="14">Methionine--tRNA ligase</fullName>
        <ecNumber evidence="14">6.1.1.10</ecNumber>
    </recommendedName>
    <alternativeName>
        <fullName evidence="14">Methionyl-tRNA synthetase</fullName>
        <shortName evidence="14">MetRS</shortName>
    </alternativeName>
</protein>
<dbReference type="OrthoDB" id="9810191at2"/>
<dbReference type="RefSeq" id="WP_092643508.1">
    <property type="nucleotide sequence ID" value="NZ_FNID01000054.1"/>
</dbReference>
<dbReference type="InterPro" id="IPR014758">
    <property type="entry name" value="Met-tRNA_synth"/>
</dbReference>
<dbReference type="EMBL" id="FNID01000054">
    <property type="protein sequence ID" value="SDO09285.1"/>
    <property type="molecule type" value="Genomic_DNA"/>
</dbReference>
<name>A0A1H0GQV4_9FIRM</name>
<evidence type="ECO:0000256" key="5">
    <source>
        <dbReference type="ARBA" id="ARBA00022490"/>
    </source>
</evidence>
<evidence type="ECO:0000256" key="13">
    <source>
        <dbReference type="ARBA" id="ARBA00047364"/>
    </source>
</evidence>
<dbReference type="GO" id="GO:0000049">
    <property type="term" value="F:tRNA binding"/>
    <property type="evidence" value="ECO:0007669"/>
    <property type="project" value="UniProtKB-UniRule"/>
</dbReference>
<dbReference type="GO" id="GO:0004825">
    <property type="term" value="F:methionine-tRNA ligase activity"/>
    <property type="evidence" value="ECO:0007669"/>
    <property type="project" value="UniProtKB-UniRule"/>
</dbReference>
<dbReference type="EC" id="6.1.1.10" evidence="14"/>
<dbReference type="CDD" id="cd02800">
    <property type="entry name" value="tRNA_bind_EcMetRS_like"/>
    <property type="match status" value="1"/>
</dbReference>
<keyword evidence="11 14" id="KW-0648">Protein biosynthesis</keyword>
<dbReference type="PROSITE" id="PS50886">
    <property type="entry name" value="TRBD"/>
    <property type="match status" value="1"/>
</dbReference>
<comment type="function">
    <text evidence="1 14">Is required not only for elongation of protein synthesis but also for the initiation of all mRNA translation through initiator tRNA(fMet) aminoacylation.</text>
</comment>
<keyword evidence="5 14" id="KW-0963">Cytoplasm</keyword>
<feature type="binding site" evidence="14">
    <location>
        <position position="147"/>
    </location>
    <ligand>
        <name>Zn(2+)</name>
        <dbReference type="ChEBI" id="CHEBI:29105"/>
    </ligand>
</feature>
<evidence type="ECO:0000256" key="6">
    <source>
        <dbReference type="ARBA" id="ARBA00022555"/>
    </source>
</evidence>
<evidence type="ECO:0000259" key="15">
    <source>
        <dbReference type="PROSITE" id="PS50886"/>
    </source>
</evidence>
<dbReference type="Gene3D" id="3.40.50.620">
    <property type="entry name" value="HUPs"/>
    <property type="match status" value="1"/>
</dbReference>
<comment type="similarity">
    <text evidence="3 14">Belongs to the class-I aminoacyl-tRNA synthetase family. MetG type 2A subfamily.</text>
</comment>
<evidence type="ECO:0000256" key="9">
    <source>
        <dbReference type="ARBA" id="ARBA00022840"/>
    </source>
</evidence>
<dbReference type="SUPFAM" id="SSF47323">
    <property type="entry name" value="Anticodon-binding domain of a subclass of class I aminoacyl-tRNA synthetases"/>
    <property type="match status" value="1"/>
</dbReference>
<evidence type="ECO:0000256" key="2">
    <source>
        <dbReference type="ARBA" id="ARBA00004496"/>
    </source>
</evidence>
<evidence type="ECO:0000256" key="4">
    <source>
        <dbReference type="ARBA" id="ARBA00011738"/>
    </source>
</evidence>